<feature type="compositionally biased region" description="Low complexity" evidence="1">
    <location>
        <begin position="563"/>
        <end position="572"/>
    </location>
</feature>
<dbReference type="Proteomes" id="UP000007471">
    <property type="component" value="Chromosome"/>
</dbReference>
<dbReference type="HOGENOM" id="CLU_380294_0_0_5"/>
<evidence type="ECO:0000259" key="2">
    <source>
        <dbReference type="Pfam" id="PF18013"/>
    </source>
</evidence>
<dbReference type="EMBL" id="CP002447">
    <property type="protein sequence ID" value="ADV12928.1"/>
    <property type="molecule type" value="Genomic_DNA"/>
</dbReference>
<evidence type="ECO:0000313" key="4">
    <source>
        <dbReference type="Proteomes" id="UP000007471"/>
    </source>
</evidence>
<feature type="region of interest" description="Disordered" evidence="1">
    <location>
        <begin position="547"/>
        <end position="625"/>
    </location>
</feature>
<reference evidence="4" key="1">
    <citation type="submission" date="2011-01" db="EMBL/GenBank/DDBJ databases">
        <title>Complete sequence of chromosome of Mesorhizobium ciceri bv. biserrulae WSM1271.</title>
        <authorList>
            <person name="Lucas S."/>
            <person name="Copeland A."/>
            <person name="Lapidus A."/>
            <person name="Cheng J.-F."/>
            <person name="Goodwin L."/>
            <person name="Pitluck S."/>
            <person name="Teshima H."/>
            <person name="Detter J.C."/>
            <person name="Han C."/>
            <person name="Tapia R."/>
            <person name="Land M."/>
            <person name="Hauser L."/>
            <person name="Kyrpides N."/>
            <person name="Ivanova N."/>
            <person name="Nandasena K."/>
            <person name="Reeve W.G."/>
            <person name="Howieson J.G."/>
            <person name="O'Hara G."/>
            <person name="Tiwari R.P."/>
            <person name="Woyke T."/>
        </authorList>
    </citation>
    <scope>NUCLEOTIDE SEQUENCE [LARGE SCALE GENOMIC DNA]</scope>
    <source>
        <strain evidence="4">HAMBI 2942 / LMG 23838 / WSM1271</strain>
    </source>
</reference>
<organism evidence="3 4">
    <name type="scientific">Mesorhizobium ciceri biovar biserrulae (strain HAMBI 2942 / LMG 23838 / WSM1271)</name>
    <dbReference type="NCBI Taxonomy" id="765698"/>
    <lineage>
        <taxon>Bacteria</taxon>
        <taxon>Pseudomonadati</taxon>
        <taxon>Pseudomonadota</taxon>
        <taxon>Alphaproteobacteria</taxon>
        <taxon>Hyphomicrobiales</taxon>
        <taxon>Phyllobacteriaceae</taxon>
        <taxon>Mesorhizobium</taxon>
    </lineage>
</organism>
<feature type="compositionally biased region" description="Pro residues" evidence="1">
    <location>
        <begin position="573"/>
        <end position="590"/>
    </location>
</feature>
<dbReference type="AlphaFoldDB" id="E8T7S7"/>
<feature type="compositionally biased region" description="Polar residues" evidence="1">
    <location>
        <begin position="594"/>
        <end position="604"/>
    </location>
</feature>
<dbReference type="eggNOG" id="COG3266">
    <property type="taxonomic scope" value="Bacteria"/>
</dbReference>
<evidence type="ECO:0000256" key="1">
    <source>
        <dbReference type="SAM" id="MobiDB-lite"/>
    </source>
</evidence>
<dbReference type="PATRIC" id="fig|765698.3.peg.4311"/>
<dbReference type="InterPro" id="IPR041219">
    <property type="entry name" value="Phage_lysozyme2"/>
</dbReference>
<dbReference type="OrthoDB" id="7330655at2"/>
<dbReference type="RefSeq" id="WP_013531594.1">
    <property type="nucleotide sequence ID" value="NC_014923.1"/>
</dbReference>
<gene>
    <name evidence="3" type="ordered locus">Mesci_3811</name>
</gene>
<feature type="compositionally biased region" description="Low complexity" evidence="1">
    <location>
        <begin position="306"/>
        <end position="317"/>
    </location>
</feature>
<feature type="region of interest" description="Disordered" evidence="1">
    <location>
        <begin position="301"/>
        <end position="355"/>
    </location>
</feature>
<dbReference type="KEGG" id="mci:Mesci_3811"/>
<protein>
    <recommendedName>
        <fullName evidence="2">Phage tail lysozyme domain-containing protein</fullName>
    </recommendedName>
</protein>
<dbReference type="Gene3D" id="1.10.530.10">
    <property type="match status" value="1"/>
</dbReference>
<evidence type="ECO:0000313" key="3">
    <source>
        <dbReference type="EMBL" id="ADV12928.1"/>
    </source>
</evidence>
<proteinExistence type="predicted"/>
<feature type="compositionally biased region" description="Low complexity" evidence="1">
    <location>
        <begin position="85"/>
        <end position="100"/>
    </location>
</feature>
<sequence length="762" mass="78336">MTAQPAFIFGGDTGVQTPEELARLRAIADALRGPVAPKTVGQGLSAIGEALGYRMANGRANRAEADWRKSGDSVFSALFGSTGAGPTPAAAGGAPSADSGNVTPGLGGAAGPAPDLSGNDIYSGFMDTVKSKVTNPNGLAAVASTANAESRFNPKNAFGSWSDPSESGQAGTAGGILSWRGPRFEAMRQFAAKNGGDPSNPSPQIQAQFFLQEDPTLIDRLNAAKSPTEAQQIMNNAWKFAGYDRPGGEAGRRIAQANSFVSRFSGSTSDPVQVASLDPASGIAPAGTAVANALVAPAASGPQETPAQALSAAPQQAGVQSPRAADNGGIPQTGAVLAGGPGAAPGPQGVQFAGGGPTVQQLMQAATDPRLSEQQRGVVGILLKQKMAEADPATQMEMEKNRLDMEKTRIETERLRNPQMTPAEKARLDLDERKMQVDQDKLIEVGGSLVDPKTHQAVYTGQQTDWEKLDDGTLYNKRTGETKAVAASPGGGQGNMFKGNAVDAQALNWLVNNKKVTQEQAAQIAAGKTITGPNGEMMFLTPSGIVAQMPGQAPQPITPPTAGPAAPAQVPAAPAPSQAPPAASPAPIAPTSPRAENQSPNQNAGIVPLTGPKSKPPNEQQQRDAKLYSVVAPELKIVEDNFSALSNLSDQALSAVPHGSDYGADYLKSSDYQRASNSLKTIIASYLYSVSGATAAPAEVENQASILTPKPGEAKESVNDKLARVRAMVDAIRSSRGGGDAPAAEPTGAGTTSNGLKWSIEP</sequence>
<name>E8T7S7_MESCW</name>
<feature type="region of interest" description="Disordered" evidence="1">
    <location>
        <begin position="85"/>
        <end position="112"/>
    </location>
</feature>
<feature type="region of interest" description="Disordered" evidence="1">
    <location>
        <begin position="733"/>
        <end position="762"/>
    </location>
</feature>
<dbReference type="STRING" id="765698.Mesci_3811"/>
<dbReference type="Pfam" id="PF18013">
    <property type="entry name" value="Phage_lysozyme2"/>
    <property type="match status" value="1"/>
</dbReference>
<accession>E8T7S7</accession>
<feature type="compositionally biased region" description="Low complexity" evidence="1">
    <location>
        <begin position="741"/>
        <end position="752"/>
    </location>
</feature>
<feature type="domain" description="Phage tail lysozyme" evidence="2">
    <location>
        <begin position="126"/>
        <end position="263"/>
    </location>
</feature>